<name>A0ACA9NXV7_9GLOM</name>
<proteinExistence type="predicted"/>
<evidence type="ECO:0000313" key="2">
    <source>
        <dbReference type="Proteomes" id="UP000789702"/>
    </source>
</evidence>
<keyword evidence="2" id="KW-1185">Reference proteome</keyword>
<evidence type="ECO:0000313" key="1">
    <source>
        <dbReference type="EMBL" id="CAG8682879.1"/>
    </source>
</evidence>
<protein>
    <submittedName>
        <fullName evidence="1">4857_t:CDS:1</fullName>
    </submittedName>
</protein>
<reference evidence="1" key="1">
    <citation type="submission" date="2021-06" db="EMBL/GenBank/DDBJ databases">
        <authorList>
            <person name="Kallberg Y."/>
            <person name="Tangrot J."/>
            <person name="Rosling A."/>
        </authorList>
    </citation>
    <scope>NUCLEOTIDE SEQUENCE</scope>
    <source>
        <strain evidence="1">IL203A</strain>
    </source>
</reference>
<dbReference type="Proteomes" id="UP000789702">
    <property type="component" value="Unassembled WGS sequence"/>
</dbReference>
<dbReference type="EMBL" id="CAJVPU010021823">
    <property type="protein sequence ID" value="CAG8682879.1"/>
    <property type="molecule type" value="Genomic_DNA"/>
</dbReference>
<organism evidence="1 2">
    <name type="scientific">Dentiscutata heterogama</name>
    <dbReference type="NCBI Taxonomy" id="1316150"/>
    <lineage>
        <taxon>Eukaryota</taxon>
        <taxon>Fungi</taxon>
        <taxon>Fungi incertae sedis</taxon>
        <taxon>Mucoromycota</taxon>
        <taxon>Glomeromycotina</taxon>
        <taxon>Glomeromycetes</taxon>
        <taxon>Diversisporales</taxon>
        <taxon>Gigasporaceae</taxon>
        <taxon>Dentiscutata</taxon>
    </lineage>
</organism>
<gene>
    <name evidence="1" type="ORF">DHETER_LOCUS10751</name>
</gene>
<sequence>ILDKESNYMRIEEYEGEIPKVGLATVPKTYFNSIETVISQYLMPTMVFKVCEQMQECFFYDCIKINHTDLESILQEQVNMDYDEGMREDNYELMKVHLVNIVEKVGYEQIVEIWKLVLSCGTKRQYIILTVDGSHICTCNLLITHGYPCRHFYKILRCSSQAKWHIGLIARRCDFGYLKEIRNSDVYTPVLQKINSTRQKYSCAQGIMRKVLDLAISTNSYDELIGICQTFILNKQHIQESQQEKSLQDKSSRDESSRDKSLQDESPQDESQQNDEFNIGNPIITARRGRPPGRAKSAVEIQENQTKKRRYLQLINVNQVVNESENVHNRLKEKDTRKTCQNCKQKGHNRATCKN</sequence>
<accession>A0ACA9NXV7</accession>
<feature type="non-terminal residue" evidence="1">
    <location>
        <position position="1"/>
    </location>
</feature>
<comment type="caution">
    <text evidence="1">The sequence shown here is derived from an EMBL/GenBank/DDBJ whole genome shotgun (WGS) entry which is preliminary data.</text>
</comment>